<protein>
    <recommendedName>
        <fullName evidence="2">Type 2A encapsulin shell protein SrpI-like domain-containing protein</fullName>
    </recommendedName>
</protein>
<dbReference type="Pfam" id="PF19307">
    <property type="entry name" value="SrpI-like"/>
    <property type="match status" value="1"/>
</dbReference>
<dbReference type="Proteomes" id="UP000253490">
    <property type="component" value="Unassembled WGS sequence"/>
</dbReference>
<name>A0A366HZS8_9FIRM</name>
<dbReference type="InterPro" id="IPR049822">
    <property type="entry name" value="Encap_f2a"/>
</dbReference>
<sequence>MSLNDNLVNPNNRSLGPKAARRLSNTTKSIPMMDSITPRWLLSFLPWVSTEAGVYRVNKVIDDSNEGMCSDNIGEHCIPQNYMDYNCNPKEYTLNIIQTILKINSQVSDIFNSPINQKQEQMRLTIEKMREKQECELVNNSEFGLLASVDPSMRIPPRKGTPTPDDLDDLLATVWKKPAFFLAHPKAIAAFTRECTCRGVPPVTVNIFGSPFVTWRGVPMVPCDKVKIDSLGNTCILLMRVGEREQGVIGLHQPGVPGECQVPSLSVHFGGIDDMGIMSYIMTLYYGLAVLTNDALGMLENVNIGHYYDYE</sequence>
<feature type="compositionally biased region" description="Polar residues" evidence="1">
    <location>
        <begin position="1"/>
        <end position="14"/>
    </location>
</feature>
<feature type="region of interest" description="Disordered" evidence="1">
    <location>
        <begin position="1"/>
        <end position="23"/>
    </location>
</feature>
<dbReference type="RefSeq" id="WP_113921420.1">
    <property type="nucleotide sequence ID" value="NZ_QNRX01000017.1"/>
</dbReference>
<dbReference type="OrthoDB" id="181419at2"/>
<feature type="domain" description="Type 2A encapsulin shell protein SrpI-like" evidence="2">
    <location>
        <begin position="67"/>
        <end position="305"/>
    </location>
</feature>
<accession>A0A366HZS8</accession>
<evidence type="ECO:0000259" key="2">
    <source>
        <dbReference type="Pfam" id="PF19307"/>
    </source>
</evidence>
<keyword evidence="4" id="KW-1185">Reference proteome</keyword>
<dbReference type="InterPro" id="IPR045641">
    <property type="entry name" value="SrpI-like"/>
</dbReference>
<evidence type="ECO:0000313" key="4">
    <source>
        <dbReference type="Proteomes" id="UP000253490"/>
    </source>
</evidence>
<dbReference type="EMBL" id="QNRX01000017">
    <property type="protein sequence ID" value="RBP59965.1"/>
    <property type="molecule type" value="Genomic_DNA"/>
</dbReference>
<dbReference type="AlphaFoldDB" id="A0A366HZS8"/>
<evidence type="ECO:0000313" key="3">
    <source>
        <dbReference type="EMBL" id="RBP59965.1"/>
    </source>
</evidence>
<reference evidence="3 4" key="1">
    <citation type="submission" date="2018-06" db="EMBL/GenBank/DDBJ databases">
        <title>Genomic Encyclopedia of Type Strains, Phase IV (KMG-IV): sequencing the most valuable type-strain genomes for metagenomic binning, comparative biology and taxonomic classification.</title>
        <authorList>
            <person name="Goeker M."/>
        </authorList>
    </citation>
    <scope>NUCLEOTIDE SEQUENCE [LARGE SCALE GENOMIC DNA]</scope>
    <source>
        <strain evidence="3 4">DSM 22112</strain>
    </source>
</reference>
<dbReference type="NCBIfam" id="NF041162">
    <property type="entry name" value="encap_f2a"/>
    <property type="match status" value="1"/>
</dbReference>
<gene>
    <name evidence="3" type="ORF">DES36_11760</name>
</gene>
<organism evidence="3 4">
    <name type="scientific">Alkalibaculum bacchi</name>
    <dbReference type="NCBI Taxonomy" id="645887"/>
    <lineage>
        <taxon>Bacteria</taxon>
        <taxon>Bacillati</taxon>
        <taxon>Bacillota</taxon>
        <taxon>Clostridia</taxon>
        <taxon>Eubacteriales</taxon>
        <taxon>Eubacteriaceae</taxon>
        <taxon>Alkalibaculum</taxon>
    </lineage>
</organism>
<evidence type="ECO:0000256" key="1">
    <source>
        <dbReference type="SAM" id="MobiDB-lite"/>
    </source>
</evidence>
<proteinExistence type="predicted"/>
<comment type="caution">
    <text evidence="3">The sequence shown here is derived from an EMBL/GenBank/DDBJ whole genome shotgun (WGS) entry which is preliminary data.</text>
</comment>